<evidence type="ECO:0000313" key="2">
    <source>
        <dbReference type="Proteomes" id="UP000315295"/>
    </source>
</evidence>
<name>A0A540KGF1_MALBA</name>
<keyword evidence="2" id="KW-1185">Reference proteome</keyword>
<dbReference type="EMBL" id="VIEB01001307">
    <property type="protein sequence ID" value="TQD73304.1"/>
    <property type="molecule type" value="Genomic_DNA"/>
</dbReference>
<evidence type="ECO:0000313" key="1">
    <source>
        <dbReference type="EMBL" id="TQD73304.1"/>
    </source>
</evidence>
<reference evidence="1 2" key="1">
    <citation type="journal article" date="2019" name="G3 (Bethesda)">
        <title>Sequencing of a Wild Apple (Malus baccata) Genome Unravels the Differences Between Cultivated and Wild Apple Species Regarding Disease Resistance and Cold Tolerance.</title>
        <authorList>
            <person name="Chen X."/>
        </authorList>
    </citation>
    <scope>NUCLEOTIDE SEQUENCE [LARGE SCALE GENOMIC DNA]</scope>
    <source>
        <strain evidence="2">cv. Shandingzi</strain>
        <tissue evidence="1">Leaves</tissue>
    </source>
</reference>
<comment type="caution">
    <text evidence="1">The sequence shown here is derived from an EMBL/GenBank/DDBJ whole genome shotgun (WGS) entry which is preliminary data.</text>
</comment>
<proteinExistence type="predicted"/>
<dbReference type="Proteomes" id="UP000315295">
    <property type="component" value="Unassembled WGS sequence"/>
</dbReference>
<organism evidence="1 2">
    <name type="scientific">Malus baccata</name>
    <name type="common">Siberian crab apple</name>
    <name type="synonym">Pyrus baccata</name>
    <dbReference type="NCBI Taxonomy" id="106549"/>
    <lineage>
        <taxon>Eukaryota</taxon>
        <taxon>Viridiplantae</taxon>
        <taxon>Streptophyta</taxon>
        <taxon>Embryophyta</taxon>
        <taxon>Tracheophyta</taxon>
        <taxon>Spermatophyta</taxon>
        <taxon>Magnoliopsida</taxon>
        <taxon>eudicotyledons</taxon>
        <taxon>Gunneridae</taxon>
        <taxon>Pentapetalae</taxon>
        <taxon>rosids</taxon>
        <taxon>fabids</taxon>
        <taxon>Rosales</taxon>
        <taxon>Rosaceae</taxon>
        <taxon>Amygdaloideae</taxon>
        <taxon>Maleae</taxon>
        <taxon>Malus</taxon>
    </lineage>
</organism>
<dbReference type="AlphaFoldDB" id="A0A540KGF1"/>
<sequence length="71" mass="8027">MQAKEARRMIWNYSLKDSFMEPSNTLWSQMQTTTSSNASTMKGRTPVHHFPCIQASELNRTIAAVAASTFM</sequence>
<gene>
    <name evidence="1" type="ORF">C1H46_041163</name>
</gene>
<accession>A0A540KGF1</accession>
<protein>
    <submittedName>
        <fullName evidence="1">Uncharacterized protein</fullName>
    </submittedName>
</protein>